<evidence type="ECO:0000313" key="1">
    <source>
        <dbReference type="EMBL" id="SVD45071.1"/>
    </source>
</evidence>
<dbReference type="AlphaFoldDB" id="A0A382VGQ2"/>
<gene>
    <name evidence="1" type="ORF">METZ01_LOCUS397925</name>
</gene>
<reference evidence="1" key="1">
    <citation type="submission" date="2018-05" db="EMBL/GenBank/DDBJ databases">
        <authorList>
            <person name="Lanie J.A."/>
            <person name="Ng W.-L."/>
            <person name="Kazmierczak K.M."/>
            <person name="Andrzejewski T.M."/>
            <person name="Davidsen T.M."/>
            <person name="Wayne K.J."/>
            <person name="Tettelin H."/>
            <person name="Glass J.I."/>
            <person name="Rusch D."/>
            <person name="Podicherti R."/>
            <person name="Tsui H.-C.T."/>
            <person name="Winkler M.E."/>
        </authorList>
    </citation>
    <scope>NUCLEOTIDE SEQUENCE</scope>
</reference>
<dbReference type="EMBL" id="UINC01151456">
    <property type="protein sequence ID" value="SVD45071.1"/>
    <property type="molecule type" value="Genomic_DNA"/>
</dbReference>
<name>A0A382VGQ2_9ZZZZ</name>
<dbReference type="Pfam" id="PF13759">
    <property type="entry name" value="2OG-FeII_Oxy_5"/>
    <property type="match status" value="1"/>
</dbReference>
<accession>A0A382VGQ2</accession>
<proteinExistence type="predicted"/>
<dbReference type="InterPro" id="IPR012668">
    <property type="entry name" value="CHP02466"/>
</dbReference>
<sequence length="230" mass="26324">MTNKFNVQVLKPFGPRMIKSKVPSEMVNMLNVYCDEITEMKDERLDASKNLVGHVKEEWYLDLERVPSFKDMLVTLVKVLDQYYLTERLVATGGMSLEEAKKYVKEQNSKNPTQVNFETAWFVRAFENDYNPTHQHTSMISCVLYLKVPEIISNTNNKNVTKKATEGFIDFLYGSTQPLSSGNLCVLPEVGDFYLFPGFLFHTAYPFYGPGERRSLSANIGLTSNLFALR</sequence>
<organism evidence="1">
    <name type="scientific">marine metagenome</name>
    <dbReference type="NCBI Taxonomy" id="408172"/>
    <lineage>
        <taxon>unclassified sequences</taxon>
        <taxon>metagenomes</taxon>
        <taxon>ecological metagenomes</taxon>
    </lineage>
</organism>
<evidence type="ECO:0008006" key="2">
    <source>
        <dbReference type="Google" id="ProtNLM"/>
    </source>
</evidence>
<dbReference type="Gene3D" id="2.60.120.620">
    <property type="entry name" value="q2cbj1_9rhob like domain"/>
    <property type="match status" value="1"/>
</dbReference>
<protein>
    <recommendedName>
        <fullName evidence="2">JmjC domain-containing protein</fullName>
    </recommendedName>
</protein>